<dbReference type="AlphaFoldDB" id="A0A2A8D3F1"/>
<evidence type="ECO:0000313" key="3">
    <source>
        <dbReference type="Proteomes" id="UP000220102"/>
    </source>
</evidence>
<keyword evidence="1" id="KW-0812">Transmembrane</keyword>
<name>A0A2A8D3F1_9BACT</name>
<feature type="transmembrane region" description="Helical" evidence="1">
    <location>
        <begin position="48"/>
        <end position="66"/>
    </location>
</feature>
<reference evidence="2 3" key="1">
    <citation type="submission" date="2017-10" db="EMBL/GenBank/DDBJ databases">
        <title>Draft genome of Longibacter Salinarum.</title>
        <authorList>
            <person name="Goh K.M."/>
            <person name="Shamsir M.S."/>
            <person name="Lim S.W."/>
        </authorList>
    </citation>
    <scope>NUCLEOTIDE SEQUENCE [LARGE SCALE GENOMIC DNA]</scope>
    <source>
        <strain evidence="2 3">KCTC 52045</strain>
    </source>
</reference>
<keyword evidence="3" id="KW-1185">Reference proteome</keyword>
<keyword evidence="1" id="KW-1133">Transmembrane helix</keyword>
<keyword evidence="1" id="KW-0472">Membrane</keyword>
<dbReference type="RefSeq" id="WP_098074056.1">
    <property type="nucleotide sequence ID" value="NZ_PDEQ01000001.1"/>
</dbReference>
<sequence length="171" mass="18945">MSKEPSKAELEARLQSVSDAMNERFDSLQGEIVSTQDLVRNKLAKHPLASVGGAVAAGLLIGWAFGGSKRRRVQSEHRKLTSAYIDAVRDEVREAIGEGEDVEDAVRGVLKERVPLVVYDDRSRDSESSSFLYEMFEMVARTAITMLARDVIEKVVANANLDETIDENLFS</sequence>
<accession>A0A2A8D3F1</accession>
<dbReference type="Proteomes" id="UP000220102">
    <property type="component" value="Unassembled WGS sequence"/>
</dbReference>
<dbReference type="OrthoDB" id="9907363at2"/>
<evidence type="ECO:0000256" key="1">
    <source>
        <dbReference type="SAM" id="Phobius"/>
    </source>
</evidence>
<proteinExistence type="predicted"/>
<gene>
    <name evidence="2" type="ORF">CRI94_02420</name>
</gene>
<comment type="caution">
    <text evidence="2">The sequence shown here is derived from an EMBL/GenBank/DDBJ whole genome shotgun (WGS) entry which is preliminary data.</text>
</comment>
<organism evidence="2 3">
    <name type="scientific">Longibacter salinarum</name>
    <dbReference type="NCBI Taxonomy" id="1850348"/>
    <lineage>
        <taxon>Bacteria</taxon>
        <taxon>Pseudomonadati</taxon>
        <taxon>Rhodothermota</taxon>
        <taxon>Rhodothermia</taxon>
        <taxon>Rhodothermales</taxon>
        <taxon>Salisaetaceae</taxon>
        <taxon>Longibacter</taxon>
    </lineage>
</organism>
<evidence type="ECO:0000313" key="2">
    <source>
        <dbReference type="EMBL" id="PEN15158.1"/>
    </source>
</evidence>
<dbReference type="EMBL" id="PDEQ01000001">
    <property type="protein sequence ID" value="PEN15158.1"/>
    <property type="molecule type" value="Genomic_DNA"/>
</dbReference>
<protein>
    <submittedName>
        <fullName evidence="2">Uncharacterized protein</fullName>
    </submittedName>
</protein>